<feature type="transmembrane region" description="Helical" evidence="7">
    <location>
        <begin position="390"/>
        <end position="412"/>
    </location>
</feature>
<dbReference type="InterPro" id="IPR002123">
    <property type="entry name" value="Plipid/glycerol_acylTrfase"/>
</dbReference>
<feature type="domain" description="Phospholipid/glycerol acyltransferase" evidence="8">
    <location>
        <begin position="443"/>
        <end position="554"/>
    </location>
</feature>
<dbReference type="InterPro" id="IPR036259">
    <property type="entry name" value="MFS_trans_sf"/>
</dbReference>
<reference evidence="9" key="2">
    <citation type="submission" date="2021-04" db="EMBL/GenBank/DDBJ databases">
        <title>Isolation and characterization of a novel species of the genus Sulfurimonas.</title>
        <authorList>
            <person name="Fukui M."/>
        </authorList>
    </citation>
    <scope>NUCLEOTIDE SEQUENCE</scope>
    <source>
        <strain evidence="9">H1576</strain>
    </source>
</reference>
<dbReference type="CDD" id="cd06173">
    <property type="entry name" value="MFS_MefA_like"/>
    <property type="match status" value="1"/>
</dbReference>
<evidence type="ECO:0000259" key="8">
    <source>
        <dbReference type="SMART" id="SM00563"/>
    </source>
</evidence>
<evidence type="ECO:0000256" key="7">
    <source>
        <dbReference type="SAM" id="Phobius"/>
    </source>
</evidence>
<accession>A0A975B0B5</accession>
<evidence type="ECO:0000256" key="2">
    <source>
        <dbReference type="ARBA" id="ARBA00022448"/>
    </source>
</evidence>
<feature type="transmembrane region" description="Helical" evidence="7">
    <location>
        <begin position="75"/>
        <end position="92"/>
    </location>
</feature>
<dbReference type="SMART" id="SM00563">
    <property type="entry name" value="PlsC"/>
    <property type="match status" value="1"/>
</dbReference>
<dbReference type="CDD" id="cd07989">
    <property type="entry name" value="LPLAT_AGPAT-like"/>
    <property type="match status" value="1"/>
</dbReference>
<feature type="transmembrane region" description="Helical" evidence="7">
    <location>
        <begin position="268"/>
        <end position="290"/>
    </location>
</feature>
<dbReference type="Pfam" id="PF01553">
    <property type="entry name" value="Acyltransferase"/>
    <property type="match status" value="1"/>
</dbReference>
<feature type="transmembrane region" description="Helical" evidence="7">
    <location>
        <begin position="173"/>
        <end position="194"/>
    </location>
</feature>
<feature type="transmembrane region" description="Helical" evidence="7">
    <location>
        <begin position="98"/>
        <end position="117"/>
    </location>
</feature>
<proteinExistence type="predicted"/>
<dbReference type="PANTHER" id="PTHR43266">
    <property type="entry name" value="MACROLIDE-EFFLUX PROTEIN"/>
    <property type="match status" value="1"/>
</dbReference>
<dbReference type="GO" id="GO:0016746">
    <property type="term" value="F:acyltransferase activity"/>
    <property type="evidence" value="ECO:0007669"/>
    <property type="project" value="InterPro"/>
</dbReference>
<dbReference type="SUPFAM" id="SSF69593">
    <property type="entry name" value="Glycerol-3-phosphate (1)-acyltransferase"/>
    <property type="match status" value="1"/>
</dbReference>
<keyword evidence="10" id="KW-1185">Reference proteome</keyword>
<dbReference type="Proteomes" id="UP000671852">
    <property type="component" value="Chromosome"/>
</dbReference>
<sequence length="608" mass="68410">MFKLVGVINYIVVIFLNAFTDLGHKIIIQNTIFKVYDGDMQIVLTAIVNALVLLPFILVFSPSGFLADKFAKNSILKHSSAFAVFITLGITYSYYNGYFLLAFSMTFLLALQSAIYGPAKYGYIKELVGTKYISSGNAAIQATTTVAILGGIIFYTVLFEGMYSPELVNESEILKAIAPIGWLLVISSIIEWYLASKLPNKMLKPSAKRFQANKYLRGEYLLKNLKAVTRKSEVFEAIIALSLFWSISQVVLAIFGEYAKSELGITNTIFVQGVMALAGVGIVIGSILAAKLSKESINMGLTAVGSVGITLLVFFIPFVKSMPIMAFMFTLFGVFSGFLMVPLNARIQILSSRIHLGTVLAGNNFIQNIFMVSFLILTTIFAYYGMNSEVLFYLMGMVGVYLSYKLVILYFVDTFWSVMRSVSILRHRYNYIGLENIPSKGAVLLISNHVSWLDWIIIQLSIARHINFMMDKDIYEWRGFNYFFKKGDVIPLSPRASKDAFKEASQRLQDKKVVCIFPEGQISKSAELGKFYSGYELIDKSYDGVIVPVFIDGMFGSSFSKYKEQDLKKVFLKRRIVNVYFGKSVSKETKADEMREIINKMKEKYETK</sequence>
<feature type="transmembrane region" description="Helical" evidence="7">
    <location>
        <begin position="7"/>
        <end position="28"/>
    </location>
</feature>
<comment type="subcellular location">
    <subcellularLocation>
        <location evidence="1">Cell membrane</location>
        <topology evidence="1">Multi-pass membrane protein</topology>
    </subcellularLocation>
</comment>
<keyword evidence="5 7" id="KW-1133">Transmembrane helix</keyword>
<dbReference type="Pfam" id="PF07690">
    <property type="entry name" value="MFS_1"/>
    <property type="match status" value="1"/>
</dbReference>
<dbReference type="EMBL" id="CP046072">
    <property type="protein sequence ID" value="QSZ41881.1"/>
    <property type="molecule type" value="Genomic_DNA"/>
</dbReference>
<feature type="transmembrane region" description="Helical" evidence="7">
    <location>
        <begin position="40"/>
        <end position="63"/>
    </location>
</feature>
<feature type="transmembrane region" description="Helical" evidence="7">
    <location>
        <begin position="138"/>
        <end position="158"/>
    </location>
</feature>
<evidence type="ECO:0000256" key="1">
    <source>
        <dbReference type="ARBA" id="ARBA00004651"/>
    </source>
</evidence>
<organism evidence="9 10">
    <name type="scientific">Sulfurimonas aquatica</name>
    <dbReference type="NCBI Taxonomy" id="2672570"/>
    <lineage>
        <taxon>Bacteria</taxon>
        <taxon>Pseudomonadati</taxon>
        <taxon>Campylobacterota</taxon>
        <taxon>Epsilonproteobacteria</taxon>
        <taxon>Campylobacterales</taxon>
        <taxon>Sulfurimonadaceae</taxon>
        <taxon>Sulfurimonas</taxon>
    </lineage>
</organism>
<evidence type="ECO:0000256" key="6">
    <source>
        <dbReference type="ARBA" id="ARBA00023136"/>
    </source>
</evidence>
<feature type="transmembrane region" description="Helical" evidence="7">
    <location>
        <begin position="234"/>
        <end position="256"/>
    </location>
</feature>
<keyword evidence="4 7" id="KW-0812">Transmembrane</keyword>
<dbReference type="SUPFAM" id="SSF103473">
    <property type="entry name" value="MFS general substrate transporter"/>
    <property type="match status" value="1"/>
</dbReference>
<dbReference type="RefSeq" id="WP_207560699.1">
    <property type="nucleotide sequence ID" value="NZ_CP046072.1"/>
</dbReference>
<keyword evidence="2" id="KW-0813">Transport</keyword>
<dbReference type="AlphaFoldDB" id="A0A975B0B5"/>
<dbReference type="InterPro" id="IPR011701">
    <property type="entry name" value="MFS"/>
</dbReference>
<dbReference type="KEGG" id="saqt:GJV85_07095"/>
<keyword evidence="3" id="KW-1003">Cell membrane</keyword>
<dbReference type="GO" id="GO:0005886">
    <property type="term" value="C:plasma membrane"/>
    <property type="evidence" value="ECO:0007669"/>
    <property type="project" value="UniProtKB-SubCell"/>
</dbReference>
<feature type="transmembrane region" description="Helical" evidence="7">
    <location>
        <begin position="324"/>
        <end position="345"/>
    </location>
</feature>
<evidence type="ECO:0000313" key="10">
    <source>
        <dbReference type="Proteomes" id="UP000671852"/>
    </source>
</evidence>
<dbReference type="GO" id="GO:0022857">
    <property type="term" value="F:transmembrane transporter activity"/>
    <property type="evidence" value="ECO:0007669"/>
    <property type="project" value="InterPro"/>
</dbReference>
<dbReference type="PANTHER" id="PTHR43266:SF2">
    <property type="entry name" value="MAJOR FACILITATOR SUPERFAMILY (MFS) PROFILE DOMAIN-CONTAINING PROTEIN"/>
    <property type="match status" value="1"/>
</dbReference>
<name>A0A975B0B5_9BACT</name>
<keyword evidence="6 7" id="KW-0472">Membrane</keyword>
<evidence type="ECO:0000313" key="9">
    <source>
        <dbReference type="EMBL" id="QSZ41881.1"/>
    </source>
</evidence>
<dbReference type="Gene3D" id="1.20.1250.20">
    <property type="entry name" value="MFS general substrate transporter like domains"/>
    <property type="match status" value="1"/>
</dbReference>
<gene>
    <name evidence="9" type="ORF">GJV85_07095</name>
</gene>
<feature type="transmembrane region" description="Helical" evidence="7">
    <location>
        <begin position="365"/>
        <end position="384"/>
    </location>
</feature>
<evidence type="ECO:0000256" key="5">
    <source>
        <dbReference type="ARBA" id="ARBA00022989"/>
    </source>
</evidence>
<feature type="transmembrane region" description="Helical" evidence="7">
    <location>
        <begin position="297"/>
        <end position="318"/>
    </location>
</feature>
<protein>
    <submittedName>
        <fullName evidence="9">MFS transporter</fullName>
    </submittedName>
</protein>
<evidence type="ECO:0000256" key="4">
    <source>
        <dbReference type="ARBA" id="ARBA00022692"/>
    </source>
</evidence>
<reference evidence="9" key="1">
    <citation type="submission" date="2019-11" db="EMBL/GenBank/DDBJ databases">
        <authorList>
            <person name="Kojima H."/>
        </authorList>
    </citation>
    <scope>NUCLEOTIDE SEQUENCE</scope>
    <source>
        <strain evidence="9">H1576</strain>
    </source>
</reference>
<evidence type="ECO:0000256" key="3">
    <source>
        <dbReference type="ARBA" id="ARBA00022475"/>
    </source>
</evidence>